<dbReference type="PANTHER" id="PTHR42685">
    <property type="entry name" value="GERANYLGERANYL DIPHOSPHATE REDUCTASE"/>
    <property type="match status" value="1"/>
</dbReference>
<keyword evidence="3" id="KW-1185">Reference proteome</keyword>
<comment type="caution">
    <text evidence="2">The sequence shown here is derived from an EMBL/GenBank/DDBJ whole genome shotgun (WGS) entry which is preliminary data.</text>
</comment>
<dbReference type="InterPro" id="IPR050407">
    <property type="entry name" value="Geranylgeranyl_reductase"/>
</dbReference>
<gene>
    <name evidence="2" type="ORF">Raf01_29400</name>
</gene>
<dbReference type="PRINTS" id="PR00420">
    <property type="entry name" value="RNGMNOXGNASE"/>
</dbReference>
<dbReference type="AlphaFoldDB" id="A0A8J3QSE6"/>
<evidence type="ECO:0000313" key="3">
    <source>
        <dbReference type="Proteomes" id="UP000642748"/>
    </source>
</evidence>
<dbReference type="RefSeq" id="WP_203918395.1">
    <property type="nucleotide sequence ID" value="NZ_BONZ01000027.1"/>
</dbReference>
<feature type="domain" description="FAD-binding" evidence="1">
    <location>
        <begin position="3"/>
        <end position="342"/>
    </location>
</feature>
<evidence type="ECO:0000259" key="1">
    <source>
        <dbReference type="Pfam" id="PF01494"/>
    </source>
</evidence>
<dbReference type="SUPFAM" id="SSF51905">
    <property type="entry name" value="FAD/NAD(P)-binding domain"/>
    <property type="match status" value="1"/>
</dbReference>
<dbReference type="EMBL" id="BONZ01000027">
    <property type="protein sequence ID" value="GIH14768.1"/>
    <property type="molecule type" value="Genomic_DNA"/>
</dbReference>
<organism evidence="2 3">
    <name type="scientific">Rugosimonospora africana</name>
    <dbReference type="NCBI Taxonomy" id="556532"/>
    <lineage>
        <taxon>Bacteria</taxon>
        <taxon>Bacillati</taxon>
        <taxon>Actinomycetota</taxon>
        <taxon>Actinomycetes</taxon>
        <taxon>Micromonosporales</taxon>
        <taxon>Micromonosporaceae</taxon>
        <taxon>Rugosimonospora</taxon>
    </lineage>
</organism>
<proteinExistence type="predicted"/>
<dbReference type="Pfam" id="PF01494">
    <property type="entry name" value="FAD_binding_3"/>
    <property type="match status" value="1"/>
</dbReference>
<sequence>MAYDVIVVGARVAGAATALLLARRGVRVLTVDRARFPSDTLSTHQVQVPGVARLRRWGLLGELDAAGTPATREVRMDFEGIVLSGRFPPYDGADALYSPRRTVLDTVLVRAAREAGAEIREGFAAEELVWSRDRVVGIAGRQRGGARCTETAGLVVGADGKRSLVASAVGARRYRERPIATMACYTYWHGVPMAAGELYLRPGRAVAAFPTNDGLTMVYVAAPIAEFARFRTAVEEHYLASLDRCGDLGMWVRAGRRAERLRTTPDLPQLFRVPYGPGWALVGDAGVVMDPVSAQGIGNALRDAELLADAITSAMARGRPPDAHLAGYHRRRDAAVRPMYDFTAGLAALDPLRRAQRYLLAALRDRPAEADRFLGAFAGVTPIRQYRSPRTALRLLGVRGLAGLAVAAAGGRLG</sequence>
<reference evidence="2" key="1">
    <citation type="submission" date="2021-01" db="EMBL/GenBank/DDBJ databases">
        <title>Whole genome shotgun sequence of Rugosimonospora africana NBRC 104875.</title>
        <authorList>
            <person name="Komaki H."/>
            <person name="Tamura T."/>
        </authorList>
    </citation>
    <scope>NUCLEOTIDE SEQUENCE</scope>
    <source>
        <strain evidence="2">NBRC 104875</strain>
    </source>
</reference>
<evidence type="ECO:0000313" key="2">
    <source>
        <dbReference type="EMBL" id="GIH14768.1"/>
    </source>
</evidence>
<protein>
    <submittedName>
        <fullName evidence="2">FAD-dependent oxidoreductase</fullName>
    </submittedName>
</protein>
<dbReference type="InterPro" id="IPR036188">
    <property type="entry name" value="FAD/NAD-bd_sf"/>
</dbReference>
<dbReference type="Gene3D" id="3.50.50.60">
    <property type="entry name" value="FAD/NAD(P)-binding domain"/>
    <property type="match status" value="1"/>
</dbReference>
<dbReference type="InterPro" id="IPR002938">
    <property type="entry name" value="FAD-bd"/>
</dbReference>
<accession>A0A8J3QSE6</accession>
<dbReference type="PANTHER" id="PTHR42685:SF4">
    <property type="entry name" value="GERANYLGERANYL DIPHOSPHATE REDUCTASE, CHLOROPLASTIC"/>
    <property type="match status" value="1"/>
</dbReference>
<name>A0A8J3QSE6_9ACTN</name>
<dbReference type="GO" id="GO:0071949">
    <property type="term" value="F:FAD binding"/>
    <property type="evidence" value="ECO:0007669"/>
    <property type="project" value="InterPro"/>
</dbReference>
<dbReference type="Proteomes" id="UP000642748">
    <property type="component" value="Unassembled WGS sequence"/>
</dbReference>